<dbReference type="OrthoDB" id="541961at2759"/>
<feature type="domain" description="C2H2-type" evidence="2">
    <location>
        <begin position="274"/>
        <end position="296"/>
    </location>
</feature>
<dbReference type="RefSeq" id="XP_009035340.1">
    <property type="nucleotide sequence ID" value="XM_009037092.1"/>
</dbReference>
<evidence type="ECO:0000313" key="4">
    <source>
        <dbReference type="Proteomes" id="UP000002729"/>
    </source>
</evidence>
<dbReference type="InterPro" id="IPR013087">
    <property type="entry name" value="Znf_C2H2_type"/>
</dbReference>
<evidence type="ECO:0000313" key="3">
    <source>
        <dbReference type="EMBL" id="EGB10558.1"/>
    </source>
</evidence>
<dbReference type="PROSITE" id="PS00028">
    <property type="entry name" value="ZINC_FINGER_C2H2_1"/>
    <property type="match status" value="1"/>
</dbReference>
<gene>
    <name evidence="3" type="ORF">AURANDRAFT_62449</name>
</gene>
<dbReference type="EMBL" id="GL833124">
    <property type="protein sequence ID" value="EGB10558.1"/>
    <property type="molecule type" value="Genomic_DNA"/>
</dbReference>
<dbReference type="GeneID" id="20223904"/>
<dbReference type="AlphaFoldDB" id="F0Y3J9"/>
<dbReference type="SUPFAM" id="SSF57850">
    <property type="entry name" value="RING/U-box"/>
    <property type="match status" value="1"/>
</dbReference>
<protein>
    <recommendedName>
        <fullName evidence="2">C2H2-type domain-containing protein</fullName>
    </recommendedName>
</protein>
<sequence>MASGWHGRSVATNSLTRLPQGICCGICGLTEPTDGDGPFGAQWALMAQHVMEQHCTACCVCRKPATGLIELRTGGLAPWVRRSRAPSALHALRARRRVAARDRDRQRAAPPRSPLGADPAPVLAGLPDPPRAPGAGVGLAALAGPGAAGAARAPAAAAEARASALEHPLAAPANGTGAARLRRAAPPAGGREWGGRGALQRAGPLGAGGAARGCAHCACESCALDVAAAAFESGAADVACPAPECAARLDVAALASVLDPARAEACKSRPTFECVACGDVLAARDKIALHRQLPYHALAMAYAEPPRPPPPPRRGGAAPAAPSACDLCAPCAARWLAIQSRDGAIYARCPTPTCRTPLPRETLELLLAPEAYEKHLSRARQSFEERLRELQAAGGPGGAAGDEDGTLAFLAWAGDSTRACPECRVLIYRSEPGRTPIFHPT</sequence>
<organism evidence="4">
    <name type="scientific">Aureococcus anophagefferens</name>
    <name type="common">Harmful bloom alga</name>
    <dbReference type="NCBI Taxonomy" id="44056"/>
    <lineage>
        <taxon>Eukaryota</taxon>
        <taxon>Sar</taxon>
        <taxon>Stramenopiles</taxon>
        <taxon>Ochrophyta</taxon>
        <taxon>Pelagophyceae</taxon>
        <taxon>Pelagomonadales</taxon>
        <taxon>Pelagomonadaceae</taxon>
        <taxon>Aureococcus</taxon>
    </lineage>
</organism>
<proteinExistence type="predicted"/>
<dbReference type="KEGG" id="aaf:AURANDRAFT_62449"/>
<accession>F0Y3J9</accession>
<evidence type="ECO:0000259" key="2">
    <source>
        <dbReference type="PROSITE" id="PS00028"/>
    </source>
</evidence>
<feature type="region of interest" description="Disordered" evidence="1">
    <location>
        <begin position="95"/>
        <end position="129"/>
    </location>
</feature>
<evidence type="ECO:0000256" key="1">
    <source>
        <dbReference type="SAM" id="MobiDB-lite"/>
    </source>
</evidence>
<dbReference type="InParanoid" id="F0Y3J9"/>
<name>F0Y3J9_AURAN</name>
<dbReference type="Proteomes" id="UP000002729">
    <property type="component" value="Unassembled WGS sequence"/>
</dbReference>
<reference evidence="3 4" key="1">
    <citation type="journal article" date="2011" name="Proc. Natl. Acad. Sci. U.S.A.">
        <title>Niche of harmful alga Aureococcus anophagefferens revealed through ecogenomics.</title>
        <authorList>
            <person name="Gobler C.J."/>
            <person name="Berry D.L."/>
            <person name="Dyhrman S.T."/>
            <person name="Wilhelm S.W."/>
            <person name="Salamov A."/>
            <person name="Lobanov A.V."/>
            <person name="Zhang Y."/>
            <person name="Collier J.L."/>
            <person name="Wurch L.L."/>
            <person name="Kustka A.B."/>
            <person name="Dill B.D."/>
            <person name="Shah M."/>
            <person name="VerBerkmoes N.C."/>
            <person name="Kuo A."/>
            <person name="Terry A."/>
            <person name="Pangilinan J."/>
            <person name="Lindquist E.A."/>
            <person name="Lucas S."/>
            <person name="Paulsen I.T."/>
            <person name="Hattenrath-Lehmann T.K."/>
            <person name="Talmage S.C."/>
            <person name="Walker E.A."/>
            <person name="Koch F."/>
            <person name="Burson A.M."/>
            <person name="Marcoval M.A."/>
            <person name="Tang Y.Z."/>
            <person name="Lecleir G.R."/>
            <person name="Coyne K.J."/>
            <person name="Berg G.M."/>
            <person name="Bertrand E.M."/>
            <person name="Saito M.A."/>
            <person name="Gladyshev V.N."/>
            <person name="Grigoriev I.V."/>
        </authorList>
    </citation>
    <scope>NUCLEOTIDE SEQUENCE [LARGE SCALE GENOMIC DNA]</scope>
    <source>
        <strain evidence="4">CCMP 1984</strain>
    </source>
</reference>
<keyword evidence="4" id="KW-1185">Reference proteome</keyword>